<gene>
    <name evidence="6" type="ORF">A3K87_09210</name>
</gene>
<keyword evidence="2" id="KW-0805">Transcription regulation</keyword>
<dbReference type="InterPro" id="IPR005119">
    <property type="entry name" value="LysR_subst-bd"/>
</dbReference>
<dbReference type="Gene3D" id="3.40.190.290">
    <property type="match status" value="1"/>
</dbReference>
<dbReference type="PROSITE" id="PS50931">
    <property type="entry name" value="HTH_LYSR"/>
    <property type="match status" value="1"/>
</dbReference>
<keyword evidence="3" id="KW-0238">DNA-binding</keyword>
<dbReference type="Pfam" id="PF00126">
    <property type="entry name" value="HTH_1"/>
    <property type="match status" value="1"/>
</dbReference>
<dbReference type="CDD" id="cd08421">
    <property type="entry name" value="PBP2_LTTR_like_1"/>
    <property type="match status" value="1"/>
</dbReference>
<accession>A0AA91DRM5</accession>
<proteinExistence type="inferred from homology"/>
<evidence type="ECO:0000256" key="2">
    <source>
        <dbReference type="ARBA" id="ARBA00023015"/>
    </source>
</evidence>
<dbReference type="InterPro" id="IPR000847">
    <property type="entry name" value="LysR_HTH_N"/>
</dbReference>
<keyword evidence="4" id="KW-0804">Transcription</keyword>
<dbReference type="GO" id="GO:0003677">
    <property type="term" value="F:DNA binding"/>
    <property type="evidence" value="ECO:0007669"/>
    <property type="project" value="UniProtKB-KW"/>
</dbReference>
<comment type="similarity">
    <text evidence="1">Belongs to the LysR transcriptional regulatory family.</text>
</comment>
<dbReference type="PANTHER" id="PTHR30419:SF2">
    <property type="entry name" value="LYSR FAMILY TRANSCRIPTIONAL REGULATOR"/>
    <property type="match status" value="1"/>
</dbReference>
<evidence type="ECO:0000256" key="4">
    <source>
        <dbReference type="ARBA" id="ARBA00023163"/>
    </source>
</evidence>
<evidence type="ECO:0000256" key="3">
    <source>
        <dbReference type="ARBA" id="ARBA00023125"/>
    </source>
</evidence>
<name>A0AA91DRM5_VARPD</name>
<dbReference type="Pfam" id="PF03466">
    <property type="entry name" value="LysR_substrate"/>
    <property type="match status" value="1"/>
</dbReference>
<dbReference type="GO" id="GO:0003700">
    <property type="term" value="F:DNA-binding transcription factor activity"/>
    <property type="evidence" value="ECO:0007669"/>
    <property type="project" value="InterPro"/>
</dbReference>
<dbReference type="Proteomes" id="UP000077852">
    <property type="component" value="Unassembled WGS sequence"/>
</dbReference>
<dbReference type="PANTHER" id="PTHR30419">
    <property type="entry name" value="HTH-TYPE TRANSCRIPTIONAL REGULATOR YBHD"/>
    <property type="match status" value="1"/>
</dbReference>
<comment type="caution">
    <text evidence="6">The sequence shown here is derived from an EMBL/GenBank/DDBJ whole genome shotgun (WGS) entry which is preliminary data.</text>
</comment>
<evidence type="ECO:0000313" key="7">
    <source>
        <dbReference type="Proteomes" id="UP000077852"/>
    </source>
</evidence>
<dbReference type="SUPFAM" id="SSF46785">
    <property type="entry name" value="Winged helix' DNA-binding domain"/>
    <property type="match status" value="1"/>
</dbReference>
<dbReference type="RefSeq" id="WP_081266546.1">
    <property type="nucleotide sequence ID" value="NZ_LVHG01000027.1"/>
</dbReference>
<dbReference type="SUPFAM" id="SSF53850">
    <property type="entry name" value="Periplasmic binding protein-like II"/>
    <property type="match status" value="1"/>
</dbReference>
<dbReference type="InterPro" id="IPR050950">
    <property type="entry name" value="HTH-type_LysR_regulators"/>
</dbReference>
<evidence type="ECO:0000256" key="1">
    <source>
        <dbReference type="ARBA" id="ARBA00009437"/>
    </source>
</evidence>
<evidence type="ECO:0000313" key="6">
    <source>
        <dbReference type="EMBL" id="OAK65949.1"/>
    </source>
</evidence>
<dbReference type="EMBL" id="LVHG01000027">
    <property type="protein sequence ID" value="OAK65949.1"/>
    <property type="molecule type" value="Genomic_DNA"/>
</dbReference>
<dbReference type="InterPro" id="IPR036390">
    <property type="entry name" value="WH_DNA-bd_sf"/>
</dbReference>
<dbReference type="Gene3D" id="1.10.10.10">
    <property type="entry name" value="Winged helix-like DNA-binding domain superfamily/Winged helix DNA-binding domain"/>
    <property type="match status" value="1"/>
</dbReference>
<protein>
    <submittedName>
        <fullName evidence="6">LysR family transcriptional regulator</fullName>
    </submittedName>
</protein>
<organism evidence="6 7">
    <name type="scientific">Variovorax paradoxus</name>
    <dbReference type="NCBI Taxonomy" id="34073"/>
    <lineage>
        <taxon>Bacteria</taxon>
        <taxon>Pseudomonadati</taxon>
        <taxon>Pseudomonadota</taxon>
        <taxon>Betaproteobacteria</taxon>
        <taxon>Burkholderiales</taxon>
        <taxon>Comamonadaceae</taxon>
        <taxon>Variovorax</taxon>
    </lineage>
</organism>
<reference evidence="6 7" key="1">
    <citation type="submission" date="2016-03" db="EMBL/GenBank/DDBJ databases">
        <title>Genome sequence of Variovorax paradoxus KB5.</title>
        <authorList>
            <person name="Jeong H."/>
            <person name="Hong C.E."/>
            <person name="Jo S.H."/>
            <person name="Park J.M."/>
        </authorList>
    </citation>
    <scope>NUCLEOTIDE SEQUENCE [LARGE SCALE GENOMIC DNA]</scope>
    <source>
        <strain evidence="6 7">KB5</strain>
    </source>
</reference>
<evidence type="ECO:0000259" key="5">
    <source>
        <dbReference type="PROSITE" id="PS50931"/>
    </source>
</evidence>
<dbReference type="InterPro" id="IPR036388">
    <property type="entry name" value="WH-like_DNA-bd_sf"/>
</dbReference>
<dbReference type="GO" id="GO:0005829">
    <property type="term" value="C:cytosol"/>
    <property type="evidence" value="ECO:0007669"/>
    <property type="project" value="TreeGrafter"/>
</dbReference>
<sequence length="311" mass="34363">MRFDLTDLRLFLNVVEAGSLTGGAVRSHMTLASASQRVRGMEDALGTPLLTRHAQGVRATEAGRTLLHHARVVLQQMERLRGELGEYGQGLKGHVRFMCGTSALTEHLPEVLSRFLAQHPRISVDLEERASPDTVEALRAGLCDIGIVSDAIDSEGLECHTFRRDDLVLVMPRGHALAGRRRLKLAEVVDNEFVGLPADSALQQLITQHVRALGKHLAYRVRVRNFEAVCRMVEYGIGVGIVPQTAAERCARSMKIARASLADKWAERTLMACVRSSEELPLNARRMLEHLIAPVEEPARPRRAAEEARPG</sequence>
<dbReference type="AlphaFoldDB" id="A0AA91DRM5"/>
<feature type="domain" description="HTH lysR-type" evidence="5">
    <location>
        <begin position="3"/>
        <end position="60"/>
    </location>
</feature>